<protein>
    <recommendedName>
        <fullName evidence="5">DUF3310 domain-containing protein</fullName>
    </recommendedName>
</protein>
<dbReference type="Proteomes" id="UP001221411">
    <property type="component" value="Unassembled WGS sequence"/>
</dbReference>
<evidence type="ECO:0000313" key="3">
    <source>
        <dbReference type="EMBL" id="MDC0746686.1"/>
    </source>
</evidence>
<feature type="compositionally biased region" description="Acidic residues" evidence="1">
    <location>
        <begin position="205"/>
        <end position="224"/>
    </location>
</feature>
<reference evidence="3 4" key="1">
    <citation type="submission" date="2022-11" db="EMBL/GenBank/DDBJ databases">
        <title>Minimal conservation of predation-associated metabolite biosynthetic gene clusters underscores biosynthetic potential of Myxococcota including descriptions for ten novel species: Archangium lansinium sp. nov., Myxococcus landrumus sp. nov., Nannocystis bai.</title>
        <authorList>
            <person name="Ahearne A."/>
            <person name="Stevens C."/>
            <person name="Dowd S."/>
        </authorList>
    </citation>
    <scope>NUCLEOTIDE SEQUENCE [LARGE SCALE GENOMIC DNA]</scope>
    <source>
        <strain evidence="3 4">RJM3</strain>
    </source>
</reference>
<keyword evidence="4" id="KW-1185">Reference proteome</keyword>
<sequence length="224" mass="23538">MPPPPPKATIARAAPKPSAPGAGKVSKRAMVLAAGRKVAAGGKTAGRAIVRGAVVGGRALATAGKATTRVIYRQVRENWKTVLLNEGLGFGAHTATFFADRAAYRSYLRDLEGNPILQWLAKPSNILVALEGLGLALTRGNVRKAIREALRGTLHAKVGENLHAWFGNGREAVPQMTTRGVEDVAGVDQGEPEPAPHDVSGVEPDAPDEPDELEGPPDEEGEPE</sequence>
<comment type="caution">
    <text evidence="3">The sequence shown here is derived from an EMBL/GenBank/DDBJ whole genome shotgun (WGS) entry which is preliminary data.</text>
</comment>
<proteinExistence type="predicted"/>
<name>A0ABT5EY20_9BACT</name>
<evidence type="ECO:0000313" key="2">
    <source>
        <dbReference type="EMBL" id="MDC0740140.1"/>
    </source>
</evidence>
<dbReference type="EMBL" id="JAQNDO010000001">
    <property type="protein sequence ID" value="MDC0740140.1"/>
    <property type="molecule type" value="Genomic_DNA"/>
</dbReference>
<evidence type="ECO:0000256" key="1">
    <source>
        <dbReference type="SAM" id="MobiDB-lite"/>
    </source>
</evidence>
<feature type="compositionally biased region" description="Low complexity" evidence="1">
    <location>
        <begin position="11"/>
        <end position="23"/>
    </location>
</feature>
<feature type="region of interest" description="Disordered" evidence="1">
    <location>
        <begin position="1"/>
        <end position="23"/>
    </location>
</feature>
<evidence type="ECO:0000313" key="4">
    <source>
        <dbReference type="Proteomes" id="UP001221411"/>
    </source>
</evidence>
<accession>A0ABT5EY20</accession>
<feature type="region of interest" description="Disordered" evidence="1">
    <location>
        <begin position="181"/>
        <end position="224"/>
    </location>
</feature>
<evidence type="ECO:0008006" key="5">
    <source>
        <dbReference type="Google" id="ProtNLM"/>
    </source>
</evidence>
<dbReference type="RefSeq" id="WP_271915048.1">
    <property type="nucleotide sequence ID" value="NZ_JAQNDO010000001.1"/>
</dbReference>
<dbReference type="EMBL" id="JAQNDO010000001">
    <property type="protein sequence ID" value="MDC0746686.1"/>
    <property type="molecule type" value="Genomic_DNA"/>
</dbReference>
<gene>
    <name evidence="2" type="ORF">POL67_02205</name>
    <name evidence="3" type="ORF">POL67_35490</name>
</gene>
<organism evidence="3 4">
    <name type="scientific">Polyangium mundeleinium</name>
    <dbReference type="NCBI Taxonomy" id="2995306"/>
    <lineage>
        <taxon>Bacteria</taxon>
        <taxon>Pseudomonadati</taxon>
        <taxon>Myxococcota</taxon>
        <taxon>Polyangia</taxon>
        <taxon>Polyangiales</taxon>
        <taxon>Polyangiaceae</taxon>
        <taxon>Polyangium</taxon>
    </lineage>
</organism>